<dbReference type="Gene3D" id="3.40.50.300">
    <property type="entry name" value="P-loop containing nucleotide triphosphate hydrolases"/>
    <property type="match status" value="1"/>
</dbReference>
<comment type="caution">
    <text evidence="3">The sequence shown here is derived from an EMBL/GenBank/DDBJ whole genome shotgun (WGS) entry which is preliminary data.</text>
</comment>
<dbReference type="GO" id="GO:0005524">
    <property type="term" value="F:ATP binding"/>
    <property type="evidence" value="ECO:0007669"/>
    <property type="project" value="UniProtKB-KW"/>
</dbReference>
<feature type="domain" description="AAA+ ATPase" evidence="2">
    <location>
        <begin position="240"/>
        <end position="360"/>
    </location>
</feature>
<keyword evidence="4" id="KW-1185">Reference proteome</keyword>
<dbReference type="PANTHER" id="PTHR23076:SF97">
    <property type="entry name" value="ATP-DEPENDENT ZINC METALLOPROTEASE YME1L1"/>
    <property type="match status" value="1"/>
</dbReference>
<sequence length="447" mass="50828">MIISTHNTVQEQEASPASSVSGNPPPPVIYSYDQQSEGRIDGYAEHARLIDGISRALYDRYGIDYRLYASSDPNIEYWDLLRSDILEGNPEVQHVAKIFDKLEEKTIRYDDEGDQPEYGVHLSVLNNVFAYPKWGVALARVPFFRLNGVYHEDYVFAVGDAELRSFLGGIRTRERQQNMNKVTVFTDTSHGIERRSEPVTRSVTRDEVVLAAKIKKEIYRSIDQFFESDRTFYRTYNIPYKRGILLYGHPGNGKTTLVKSIAGSIPGPAAYWQITEYTTSESVKSVFEAASRLAPMVLIIEDIDSMPQEVRSFFLNTLDGATSKEGIFLIGTTNYPEKIDPGLMNRAGRFDRAYEIALPDEILRRQYLELRGLGNFVDDEAMAETVRLTEGFSLAQLGEVYVSAALQWHEHGEPHVQDIIFNMRGELDKKRKNEWLKETAAGKVGFF</sequence>
<dbReference type="PANTHER" id="PTHR23076">
    <property type="entry name" value="METALLOPROTEASE M41 FTSH"/>
    <property type="match status" value="1"/>
</dbReference>
<dbReference type="RefSeq" id="WP_375528547.1">
    <property type="nucleotide sequence ID" value="NZ_JBHILM010000050.1"/>
</dbReference>
<dbReference type="Pfam" id="PF00004">
    <property type="entry name" value="AAA"/>
    <property type="match status" value="1"/>
</dbReference>
<feature type="region of interest" description="Disordered" evidence="1">
    <location>
        <begin position="1"/>
        <end position="26"/>
    </location>
</feature>
<reference evidence="3 4" key="1">
    <citation type="submission" date="2024-09" db="EMBL/GenBank/DDBJ databases">
        <authorList>
            <person name="Ruan L."/>
        </authorList>
    </citation>
    <scope>NUCLEOTIDE SEQUENCE [LARGE SCALE GENOMIC DNA]</scope>
    <source>
        <strain evidence="3 4">D33</strain>
    </source>
</reference>
<dbReference type="InterPro" id="IPR027417">
    <property type="entry name" value="P-loop_NTPase"/>
</dbReference>
<dbReference type="InterPro" id="IPR003959">
    <property type="entry name" value="ATPase_AAA_core"/>
</dbReference>
<proteinExistence type="predicted"/>
<evidence type="ECO:0000256" key="1">
    <source>
        <dbReference type="SAM" id="MobiDB-lite"/>
    </source>
</evidence>
<dbReference type="InterPro" id="IPR003593">
    <property type="entry name" value="AAA+_ATPase"/>
</dbReference>
<evidence type="ECO:0000259" key="2">
    <source>
        <dbReference type="SMART" id="SM00382"/>
    </source>
</evidence>
<keyword evidence="3" id="KW-0547">Nucleotide-binding</keyword>
<evidence type="ECO:0000313" key="4">
    <source>
        <dbReference type="Proteomes" id="UP001580407"/>
    </source>
</evidence>
<accession>A0ABV5BHC8</accession>
<keyword evidence="3" id="KW-0067">ATP-binding</keyword>
<dbReference type="Proteomes" id="UP001580407">
    <property type="component" value="Unassembled WGS sequence"/>
</dbReference>
<gene>
    <name evidence="3" type="ORF">ACE3NQ_28635</name>
</gene>
<dbReference type="SMART" id="SM00382">
    <property type="entry name" value="AAA"/>
    <property type="match status" value="1"/>
</dbReference>
<evidence type="ECO:0000313" key="3">
    <source>
        <dbReference type="EMBL" id="MFB5684882.1"/>
    </source>
</evidence>
<dbReference type="SUPFAM" id="SSF52540">
    <property type="entry name" value="P-loop containing nucleoside triphosphate hydrolases"/>
    <property type="match status" value="1"/>
</dbReference>
<feature type="compositionally biased region" description="Polar residues" evidence="1">
    <location>
        <begin position="1"/>
        <end position="22"/>
    </location>
</feature>
<name>A0ABV5BHC8_9BACL</name>
<dbReference type="CDD" id="cd19481">
    <property type="entry name" value="RecA-like_protease"/>
    <property type="match status" value="1"/>
</dbReference>
<organism evidence="3 4">
    <name type="scientific">Paenibacillus terreus</name>
    <dbReference type="NCBI Taxonomy" id="1387834"/>
    <lineage>
        <taxon>Bacteria</taxon>
        <taxon>Bacillati</taxon>
        <taxon>Bacillota</taxon>
        <taxon>Bacilli</taxon>
        <taxon>Bacillales</taxon>
        <taxon>Paenibacillaceae</taxon>
        <taxon>Paenibacillus</taxon>
    </lineage>
</organism>
<protein>
    <submittedName>
        <fullName evidence="3">ATP-binding protein</fullName>
    </submittedName>
</protein>
<dbReference type="EMBL" id="JBHILM010000050">
    <property type="protein sequence ID" value="MFB5684882.1"/>
    <property type="molecule type" value="Genomic_DNA"/>
</dbReference>